<dbReference type="EMBL" id="FCOX02000040">
    <property type="protein sequence ID" value="SAK99770.1"/>
    <property type="molecule type" value="Genomic_DNA"/>
</dbReference>
<dbReference type="OrthoDB" id="9816099at2"/>
<sequence length="232" mass="24983">MLRATGATVTGPGHLLDAISNQDAVRIRGERGGWFAAVADGLGSRARSRIGSRLAVRLAQRAWYADEAAPDARASIQRFYQSWLRALAAPPNAFATTVLAARCNAQGACHVIQLGDGLVLYRTAGVFGVLTGERTGFGNETHALGVTKSFAAWTTARIALSEPGDGVALMTDGVADDLRPERLEGFFGHLHAKACARSRRAGKRWLERQMDAWPTALHSDDKSIALIFRDSR</sequence>
<keyword evidence="3" id="KW-1185">Reference proteome</keyword>
<accession>A0A158DZC3</accession>
<dbReference type="InterPro" id="IPR001932">
    <property type="entry name" value="PPM-type_phosphatase-like_dom"/>
</dbReference>
<evidence type="ECO:0000313" key="2">
    <source>
        <dbReference type="EMBL" id="SAK99770.1"/>
    </source>
</evidence>
<dbReference type="Proteomes" id="UP000071859">
    <property type="component" value="Unassembled WGS sequence"/>
</dbReference>
<dbReference type="Pfam" id="PF13672">
    <property type="entry name" value="PP2C_2"/>
    <property type="match status" value="1"/>
</dbReference>
<protein>
    <submittedName>
        <fullName evidence="2">Stage II sporulation protein E (SpoIIE)</fullName>
    </submittedName>
</protein>
<evidence type="ECO:0000259" key="1">
    <source>
        <dbReference type="Pfam" id="PF13672"/>
    </source>
</evidence>
<reference evidence="2" key="1">
    <citation type="submission" date="2016-01" db="EMBL/GenBank/DDBJ databases">
        <authorList>
            <person name="Peeters C."/>
        </authorList>
    </citation>
    <scope>NUCLEOTIDE SEQUENCE</scope>
    <source>
        <strain evidence="2">LMG 29321</strain>
    </source>
</reference>
<proteinExistence type="predicted"/>
<comment type="caution">
    <text evidence="2">The sequence shown here is derived from an EMBL/GenBank/DDBJ whole genome shotgun (WGS) entry which is preliminary data.</text>
</comment>
<dbReference type="Gene3D" id="3.60.40.10">
    <property type="entry name" value="PPM-type phosphatase domain"/>
    <property type="match status" value="1"/>
</dbReference>
<gene>
    <name evidence="2" type="ORF">AWB78_05824</name>
</gene>
<dbReference type="AlphaFoldDB" id="A0A158DZC3"/>
<name>A0A158DZC3_9BURK</name>
<feature type="domain" description="PPM-type phosphatase" evidence="1">
    <location>
        <begin position="10"/>
        <end position="207"/>
    </location>
</feature>
<dbReference type="RefSeq" id="WP_062609611.1">
    <property type="nucleotide sequence ID" value="NZ_FCOX02000040.1"/>
</dbReference>
<dbReference type="InterPro" id="IPR036457">
    <property type="entry name" value="PPM-type-like_dom_sf"/>
</dbReference>
<evidence type="ECO:0000313" key="3">
    <source>
        <dbReference type="Proteomes" id="UP000071859"/>
    </source>
</evidence>
<dbReference type="SUPFAM" id="SSF81606">
    <property type="entry name" value="PP2C-like"/>
    <property type="match status" value="1"/>
</dbReference>
<organism evidence="2 3">
    <name type="scientific">Caballeronia calidae</name>
    <dbReference type="NCBI Taxonomy" id="1777139"/>
    <lineage>
        <taxon>Bacteria</taxon>
        <taxon>Pseudomonadati</taxon>
        <taxon>Pseudomonadota</taxon>
        <taxon>Betaproteobacteria</taxon>
        <taxon>Burkholderiales</taxon>
        <taxon>Burkholderiaceae</taxon>
        <taxon>Caballeronia</taxon>
    </lineage>
</organism>